<gene>
    <name evidence="1" type="ORF">PQU92_02685</name>
</gene>
<comment type="caution">
    <text evidence="1">The sequence shown here is derived from an EMBL/GenBank/DDBJ whole genome shotgun (WGS) entry which is preliminary data.</text>
</comment>
<accession>A0ABT5HQA4</accession>
<proteinExistence type="predicted"/>
<protein>
    <submittedName>
        <fullName evidence="1">Uncharacterized protein</fullName>
    </submittedName>
</protein>
<evidence type="ECO:0000313" key="1">
    <source>
        <dbReference type="EMBL" id="MDC7682164.1"/>
    </source>
</evidence>
<reference evidence="1 2" key="1">
    <citation type="submission" date="2023-01" db="EMBL/GenBank/DDBJ databases">
        <title>Novel species of the genus Asticcacaulis isolated from rivers.</title>
        <authorList>
            <person name="Lu H."/>
        </authorList>
    </citation>
    <scope>NUCLEOTIDE SEQUENCE [LARGE SCALE GENOMIC DNA]</scope>
    <source>
        <strain evidence="1 2">BYS171W</strain>
    </source>
</reference>
<dbReference type="Proteomes" id="UP001214854">
    <property type="component" value="Unassembled WGS sequence"/>
</dbReference>
<dbReference type="EMBL" id="JAQQKX010000001">
    <property type="protein sequence ID" value="MDC7682164.1"/>
    <property type="molecule type" value="Genomic_DNA"/>
</dbReference>
<name>A0ABT5HQA4_9CAUL</name>
<keyword evidence="2" id="KW-1185">Reference proteome</keyword>
<organism evidence="1 2">
    <name type="scientific">Asticcacaulis aquaticus</name>
    <dbReference type="NCBI Taxonomy" id="2984212"/>
    <lineage>
        <taxon>Bacteria</taxon>
        <taxon>Pseudomonadati</taxon>
        <taxon>Pseudomonadota</taxon>
        <taxon>Alphaproteobacteria</taxon>
        <taxon>Caulobacterales</taxon>
        <taxon>Caulobacteraceae</taxon>
        <taxon>Asticcacaulis</taxon>
    </lineage>
</organism>
<evidence type="ECO:0000313" key="2">
    <source>
        <dbReference type="Proteomes" id="UP001214854"/>
    </source>
</evidence>
<dbReference type="RefSeq" id="WP_272746667.1">
    <property type="nucleotide sequence ID" value="NZ_JAQQKX010000001.1"/>
</dbReference>
<sequence>MSTLYSRTFRSTPHRTARATWDAIISLLCQGRNDTKFAELSAVAGIASSLISDQAPASSPIVVTCDGPRTRIYCTFDDAAIEDEGNEDALGFDPLAGNWAISLPCPADDLAWVEVALAAKSTRITARDLADKSVTETKAASQDGLVLDLQRFLAS</sequence>